<evidence type="ECO:0000259" key="7">
    <source>
        <dbReference type="Pfam" id="PF08263"/>
    </source>
</evidence>
<dbReference type="EMBL" id="LWDX02069135">
    <property type="protein sequence ID" value="OEL14733.1"/>
    <property type="molecule type" value="Genomic_DNA"/>
</dbReference>
<gene>
    <name evidence="8" type="ORF">BAE44_0024247</name>
</gene>
<proteinExistence type="predicted"/>
<evidence type="ECO:0000256" key="5">
    <source>
        <dbReference type="ARBA" id="ARBA00023136"/>
    </source>
</evidence>
<keyword evidence="3 6" id="KW-0732">Signal</keyword>
<dbReference type="GO" id="GO:0016301">
    <property type="term" value="F:kinase activity"/>
    <property type="evidence" value="ECO:0007669"/>
    <property type="project" value="UniProtKB-KW"/>
</dbReference>
<dbReference type="Proteomes" id="UP000095767">
    <property type="component" value="Unassembled WGS sequence"/>
</dbReference>
<keyword evidence="8" id="KW-0418">Kinase</keyword>
<dbReference type="SUPFAM" id="SSF52058">
    <property type="entry name" value="L domain-like"/>
    <property type="match status" value="1"/>
</dbReference>
<evidence type="ECO:0000256" key="6">
    <source>
        <dbReference type="SAM" id="SignalP"/>
    </source>
</evidence>
<protein>
    <submittedName>
        <fullName evidence="8">Putative inactive receptor kinase</fullName>
    </submittedName>
</protein>
<dbReference type="InterPro" id="IPR001611">
    <property type="entry name" value="Leu-rich_rpt"/>
</dbReference>
<keyword evidence="8" id="KW-0675">Receptor</keyword>
<keyword evidence="2" id="KW-0433">Leucine-rich repeat</keyword>
<dbReference type="FunFam" id="3.80.10.10:FF:000400">
    <property type="entry name" value="Nuclear pore complex protein NUP107"/>
    <property type="match status" value="1"/>
</dbReference>
<dbReference type="InterPro" id="IPR050994">
    <property type="entry name" value="At_inactive_RLKs"/>
</dbReference>
<evidence type="ECO:0000313" key="9">
    <source>
        <dbReference type="Proteomes" id="UP000095767"/>
    </source>
</evidence>
<name>A0A1E5UPD5_9POAL</name>
<dbReference type="Pfam" id="PF00560">
    <property type="entry name" value="LRR_1"/>
    <property type="match status" value="3"/>
</dbReference>
<feature type="signal peptide" evidence="6">
    <location>
        <begin position="1"/>
        <end position="27"/>
    </location>
</feature>
<dbReference type="InterPro" id="IPR013210">
    <property type="entry name" value="LRR_N_plant-typ"/>
</dbReference>
<dbReference type="STRING" id="888268.A0A1E5UPD5"/>
<keyword evidence="5" id="KW-0472">Membrane</keyword>
<reference evidence="8 9" key="1">
    <citation type="submission" date="2016-09" db="EMBL/GenBank/DDBJ databases">
        <title>The draft genome of Dichanthelium oligosanthes: A C3 panicoid grass species.</title>
        <authorList>
            <person name="Studer A.J."/>
            <person name="Schnable J.C."/>
            <person name="Brutnell T.P."/>
        </authorList>
    </citation>
    <scope>NUCLEOTIDE SEQUENCE [LARGE SCALE GENOMIC DNA]</scope>
    <source>
        <strain evidence="9">cv. Kellogg 1175</strain>
        <tissue evidence="8">Leaf</tissue>
    </source>
</reference>
<dbReference type="Pfam" id="PF08263">
    <property type="entry name" value="LRRNT_2"/>
    <property type="match status" value="1"/>
</dbReference>
<keyword evidence="8" id="KW-0808">Transferase</keyword>
<dbReference type="InterPro" id="IPR032675">
    <property type="entry name" value="LRR_dom_sf"/>
</dbReference>
<keyword evidence="9" id="KW-1185">Reference proteome</keyword>
<dbReference type="AlphaFoldDB" id="A0A1E5UPD5"/>
<dbReference type="Pfam" id="PF13855">
    <property type="entry name" value="LRR_8"/>
    <property type="match status" value="1"/>
</dbReference>
<organism evidence="8 9">
    <name type="scientific">Dichanthelium oligosanthes</name>
    <dbReference type="NCBI Taxonomy" id="888268"/>
    <lineage>
        <taxon>Eukaryota</taxon>
        <taxon>Viridiplantae</taxon>
        <taxon>Streptophyta</taxon>
        <taxon>Embryophyta</taxon>
        <taxon>Tracheophyta</taxon>
        <taxon>Spermatophyta</taxon>
        <taxon>Magnoliopsida</taxon>
        <taxon>Liliopsida</taxon>
        <taxon>Poales</taxon>
        <taxon>Poaceae</taxon>
        <taxon>PACMAD clade</taxon>
        <taxon>Panicoideae</taxon>
        <taxon>Panicodae</taxon>
        <taxon>Paniceae</taxon>
        <taxon>Dichantheliinae</taxon>
        <taxon>Dichanthelium</taxon>
    </lineage>
</organism>
<dbReference type="OrthoDB" id="4062651at2759"/>
<comment type="caution">
    <text evidence="8">The sequence shown here is derived from an EMBL/GenBank/DDBJ whole genome shotgun (WGS) entry which is preliminary data.</text>
</comment>
<feature type="domain" description="Leucine-rich repeat-containing N-terminal plant-type" evidence="7">
    <location>
        <begin position="31"/>
        <end position="69"/>
    </location>
</feature>
<dbReference type="PANTHER" id="PTHR48010:SF55">
    <property type="entry name" value="OS01G0607900 PROTEIN"/>
    <property type="match status" value="1"/>
</dbReference>
<dbReference type="Gene3D" id="3.80.10.10">
    <property type="entry name" value="Ribonuclease Inhibitor"/>
    <property type="match status" value="2"/>
</dbReference>
<evidence type="ECO:0000313" key="8">
    <source>
        <dbReference type="EMBL" id="OEL14733.1"/>
    </source>
</evidence>
<evidence type="ECO:0000256" key="1">
    <source>
        <dbReference type="ARBA" id="ARBA00004370"/>
    </source>
</evidence>
<comment type="subcellular location">
    <subcellularLocation>
        <location evidence="1">Membrane</location>
    </subcellularLocation>
</comment>
<dbReference type="GO" id="GO:0016020">
    <property type="term" value="C:membrane"/>
    <property type="evidence" value="ECO:0007669"/>
    <property type="project" value="UniProtKB-SubCell"/>
</dbReference>
<accession>A0A1E5UPD5</accession>
<evidence type="ECO:0000256" key="2">
    <source>
        <dbReference type="ARBA" id="ARBA00022614"/>
    </source>
</evidence>
<feature type="chain" id="PRO_5009187239" evidence="6">
    <location>
        <begin position="28"/>
        <end position="241"/>
    </location>
</feature>
<evidence type="ECO:0000256" key="3">
    <source>
        <dbReference type="ARBA" id="ARBA00022729"/>
    </source>
</evidence>
<sequence>MAASPRAPVAATLFAVVAFLMTRCAVAEPPPSERSALLAFLTATRQHERRSLGWDASAPTCGWAGVTCDAANSTVVAVRLPGVGIAGAIPRGTLGRLANLRVLSLRANRVVGTIPGDLLRLPRLRALYLQQNLLSGATILTRIARLGGGLERLVLSRNNLSGHIPSALGNLTALQVVRLDGNRLSGSIPSMILAGLAVFNVSNNDLSGSIPKSFARFPPDSFAGNRHLCGDPLPPCGGSRL</sequence>
<keyword evidence="4" id="KW-0677">Repeat</keyword>
<evidence type="ECO:0000256" key="4">
    <source>
        <dbReference type="ARBA" id="ARBA00022737"/>
    </source>
</evidence>
<dbReference type="PANTHER" id="PTHR48010">
    <property type="entry name" value="OS05G0588300 PROTEIN"/>
    <property type="match status" value="1"/>
</dbReference>